<evidence type="ECO:0000256" key="3">
    <source>
        <dbReference type="ARBA" id="ARBA00022475"/>
    </source>
</evidence>
<dbReference type="PRINTS" id="PR01411">
    <property type="entry name" value="CCMFBIOGNSIS"/>
</dbReference>
<feature type="transmembrane region" description="Helical" evidence="11">
    <location>
        <begin position="58"/>
        <end position="80"/>
    </location>
</feature>
<reference evidence="14 15" key="1">
    <citation type="journal article" date="2019" name="Nat. Microbiol.">
        <title>Mediterranean grassland soil C-N compound turnover is dependent on rainfall and depth, and is mediated by genomically divergent microorganisms.</title>
        <authorList>
            <person name="Diamond S."/>
            <person name="Andeer P.F."/>
            <person name="Li Z."/>
            <person name="Crits-Christoph A."/>
            <person name="Burstein D."/>
            <person name="Anantharaman K."/>
            <person name="Lane K.R."/>
            <person name="Thomas B.C."/>
            <person name="Pan C."/>
            <person name="Northen T.R."/>
            <person name="Banfield J.F."/>
        </authorList>
    </citation>
    <scope>NUCLEOTIDE SEQUENCE [LARGE SCALE GENOMIC DNA]</scope>
    <source>
        <strain evidence="14">WS_1</strain>
    </source>
</reference>
<dbReference type="Pfam" id="PF16327">
    <property type="entry name" value="CcmF_C"/>
    <property type="match status" value="1"/>
</dbReference>
<dbReference type="PANTHER" id="PTHR43653">
    <property type="entry name" value="CYTOCHROME C ASSEMBLY PROTEIN-RELATED"/>
    <property type="match status" value="1"/>
</dbReference>
<feature type="transmembrane region" description="Helical" evidence="11">
    <location>
        <begin position="401"/>
        <end position="423"/>
    </location>
</feature>
<keyword evidence="7 11" id="KW-1133">Transmembrane helix</keyword>
<dbReference type="AlphaFoldDB" id="A0A538SD14"/>
<evidence type="ECO:0000256" key="11">
    <source>
        <dbReference type="SAM" id="Phobius"/>
    </source>
</evidence>
<keyword evidence="8 11" id="KW-0472">Membrane</keyword>
<keyword evidence="3" id="KW-1003">Cell membrane</keyword>
<evidence type="ECO:0000256" key="9">
    <source>
        <dbReference type="ARBA" id="ARBA00037230"/>
    </source>
</evidence>
<dbReference type="EMBL" id="VBOR01000059">
    <property type="protein sequence ID" value="TMQ49246.1"/>
    <property type="molecule type" value="Genomic_DNA"/>
</dbReference>
<comment type="similarity">
    <text evidence="2">Belongs to the CcmF/CycK/Ccl1/NrfE/CcsA family.</text>
</comment>
<feature type="transmembrane region" description="Helical" evidence="11">
    <location>
        <begin position="299"/>
        <end position="314"/>
    </location>
</feature>
<evidence type="ECO:0000256" key="10">
    <source>
        <dbReference type="SAM" id="MobiDB-lite"/>
    </source>
</evidence>
<keyword evidence="14" id="KW-0456">Lyase</keyword>
<feature type="compositionally biased region" description="Low complexity" evidence="10">
    <location>
        <begin position="7"/>
        <end position="25"/>
    </location>
</feature>
<evidence type="ECO:0000259" key="13">
    <source>
        <dbReference type="Pfam" id="PF16327"/>
    </source>
</evidence>
<feature type="transmembrane region" description="Helical" evidence="11">
    <location>
        <begin position="443"/>
        <end position="463"/>
    </location>
</feature>
<dbReference type="Pfam" id="PF01578">
    <property type="entry name" value="Cytochrom_C_asm"/>
    <property type="match status" value="1"/>
</dbReference>
<feature type="transmembrane region" description="Helical" evidence="11">
    <location>
        <begin position="146"/>
        <end position="164"/>
    </location>
</feature>
<keyword evidence="5 11" id="KW-0812">Transmembrane</keyword>
<feature type="transmembrane region" description="Helical" evidence="11">
    <location>
        <begin position="475"/>
        <end position="492"/>
    </location>
</feature>
<dbReference type="GO" id="GO:0005886">
    <property type="term" value="C:plasma membrane"/>
    <property type="evidence" value="ECO:0007669"/>
    <property type="project" value="UniProtKB-SubCell"/>
</dbReference>
<feature type="transmembrane region" description="Helical" evidence="11">
    <location>
        <begin position="225"/>
        <end position="247"/>
    </location>
</feature>
<comment type="function">
    <text evidence="9">Required for the biogenesis of c-type cytochromes. Possible subunit of a heme lyase.</text>
</comment>
<feature type="transmembrane region" description="Helical" evidence="11">
    <location>
        <begin position="498"/>
        <end position="518"/>
    </location>
</feature>
<dbReference type="GO" id="GO:0020037">
    <property type="term" value="F:heme binding"/>
    <property type="evidence" value="ECO:0007669"/>
    <property type="project" value="InterPro"/>
</dbReference>
<accession>A0A538SD14</accession>
<evidence type="ECO:0000256" key="5">
    <source>
        <dbReference type="ARBA" id="ARBA00022692"/>
    </source>
</evidence>
<feature type="transmembrane region" description="Helical" evidence="11">
    <location>
        <begin position="259"/>
        <end position="279"/>
    </location>
</feature>
<comment type="subcellular location">
    <subcellularLocation>
        <location evidence="1">Cell inner membrane</location>
        <topology evidence="1">Multi-pass membrane protein</topology>
    </subcellularLocation>
</comment>
<feature type="region of interest" description="Disordered" evidence="10">
    <location>
        <begin position="1"/>
        <end position="45"/>
    </location>
</feature>
<dbReference type="InterPro" id="IPR032523">
    <property type="entry name" value="CcmF_C"/>
</dbReference>
<keyword evidence="6" id="KW-0201">Cytochrome c-type biogenesis</keyword>
<feature type="transmembrane region" description="Helical" evidence="11">
    <location>
        <begin position="92"/>
        <end position="112"/>
    </location>
</feature>
<evidence type="ECO:0000256" key="1">
    <source>
        <dbReference type="ARBA" id="ARBA00004429"/>
    </source>
</evidence>
<evidence type="ECO:0000256" key="8">
    <source>
        <dbReference type="ARBA" id="ARBA00023136"/>
    </source>
</evidence>
<dbReference type="Proteomes" id="UP000316292">
    <property type="component" value="Unassembled WGS sequence"/>
</dbReference>
<evidence type="ECO:0000256" key="4">
    <source>
        <dbReference type="ARBA" id="ARBA00022519"/>
    </source>
</evidence>
<evidence type="ECO:0000256" key="2">
    <source>
        <dbReference type="ARBA" id="ARBA00009186"/>
    </source>
</evidence>
<evidence type="ECO:0000259" key="12">
    <source>
        <dbReference type="Pfam" id="PF01578"/>
    </source>
</evidence>
<feature type="transmembrane region" description="Helical" evidence="11">
    <location>
        <begin position="667"/>
        <end position="690"/>
    </location>
</feature>
<feature type="domain" description="Cytochrome c-type biogenesis protein CcmF C-terminal" evidence="13">
    <location>
        <begin position="366"/>
        <end position="693"/>
    </location>
</feature>
<evidence type="ECO:0000256" key="6">
    <source>
        <dbReference type="ARBA" id="ARBA00022748"/>
    </source>
</evidence>
<dbReference type="InterPro" id="IPR002541">
    <property type="entry name" value="Cyt_c_assembly"/>
</dbReference>
<name>A0A538SD14_UNCEI</name>
<evidence type="ECO:0000313" key="14">
    <source>
        <dbReference type="EMBL" id="TMQ49246.1"/>
    </source>
</evidence>
<evidence type="ECO:0000256" key="7">
    <source>
        <dbReference type="ARBA" id="ARBA00022989"/>
    </source>
</evidence>
<feature type="transmembrane region" description="Helical" evidence="11">
    <location>
        <begin position="547"/>
        <end position="569"/>
    </location>
</feature>
<dbReference type="PANTHER" id="PTHR43653:SF1">
    <property type="entry name" value="CYTOCHROME C-TYPE BIOGENESIS PROTEIN CCMF"/>
    <property type="match status" value="1"/>
</dbReference>
<feature type="transmembrane region" description="Helical" evidence="11">
    <location>
        <begin position="326"/>
        <end position="347"/>
    </location>
</feature>
<dbReference type="GO" id="GO:0015232">
    <property type="term" value="F:heme transmembrane transporter activity"/>
    <property type="evidence" value="ECO:0007669"/>
    <property type="project" value="InterPro"/>
</dbReference>
<keyword evidence="4" id="KW-0997">Cell inner membrane</keyword>
<dbReference type="InterPro" id="IPR003567">
    <property type="entry name" value="Cyt_c_biogenesis"/>
</dbReference>
<gene>
    <name evidence="14" type="ORF">E6K71_05370</name>
</gene>
<feature type="domain" description="Cytochrome c assembly protein" evidence="12">
    <location>
        <begin position="139"/>
        <end position="345"/>
    </location>
</feature>
<dbReference type="GO" id="GO:0017004">
    <property type="term" value="P:cytochrome complex assembly"/>
    <property type="evidence" value="ECO:0007669"/>
    <property type="project" value="UniProtKB-KW"/>
</dbReference>
<dbReference type="PRINTS" id="PR01410">
    <property type="entry name" value="CCBIOGENESIS"/>
</dbReference>
<feature type="transmembrane region" description="Helical" evidence="11">
    <location>
        <begin position="359"/>
        <end position="380"/>
    </location>
</feature>
<protein>
    <submittedName>
        <fullName evidence="14">Heme lyase CcmF/NrfE family subunit</fullName>
    </submittedName>
</protein>
<proteinExistence type="inferred from homology"/>
<comment type="caution">
    <text evidence="14">The sequence shown here is derived from an EMBL/GenBank/DDBJ whole genome shotgun (WGS) entry which is preliminary data.</text>
</comment>
<sequence length="704" mass="76898">MPSPTGARWSSRARTGTATARSTPPSWSPSVHPSTRRKGWGRTSRESEGSIMSELGRLSLLLGFACSLFAVGSIAWGLRTGLSGPLRGGRRAVWAVCGLTVLAVILLERALLARDMSYRYVAEHTSKDLPLHYAFTSLWAGQEGSLLLWLLILSAYGSAFLFAYRKRLDPFYDAVAMVIAAVMVFFTGLLSFVSSPFRILATPPPDGMGLNPLLQDPGMMIHPPILYTGYVGFVVPFAFAMAVLLLNRSGTRWIEEVRRWTLFCWGFLGVGILLGARWAYIELGWGGYWGWDPVENASLMPWLVGTGFLHSVMIEQRRGMLKTWNITLIALTFLLSMFGTFLTRSGVLTSVHSFAESNIGPWFLGFILIAATAATALILYRKALLESENRMDAIVSREGSFLFNNVLFVALTFATFLGTTFPVLSEAVTGTKISVSAPFFNRVNVPIALTLLLLTGAGPVLSWKRVTASVLKRNFMLPAFLGVIAVLVALPFGATGVYPLVCIFGAAFVITTIVMEFARGIQARKSAETGALPGQVVSLVQKNKRRYGGYIVHAGMVVIFLGVLGSSVFQKEAHGPLRNGESLKLGPYALTLRGVTDHQRQNASLTTAIVDVQRDGKFVATEHPSKAFYSKSQQPMTEVALHTTPMEDLYLILGGVNEDGSASIQAYINPLVSFVWVGGLIMVFGTLIALSDRMRLRREEKPVP</sequence>
<dbReference type="GO" id="GO:0016829">
    <property type="term" value="F:lyase activity"/>
    <property type="evidence" value="ECO:0007669"/>
    <property type="project" value="UniProtKB-KW"/>
</dbReference>
<organism evidence="14 15">
    <name type="scientific">Eiseniibacteriota bacterium</name>
    <dbReference type="NCBI Taxonomy" id="2212470"/>
    <lineage>
        <taxon>Bacteria</taxon>
        <taxon>Candidatus Eiseniibacteriota</taxon>
    </lineage>
</organism>
<feature type="transmembrane region" description="Helical" evidence="11">
    <location>
        <begin position="171"/>
        <end position="193"/>
    </location>
</feature>
<evidence type="ECO:0000313" key="15">
    <source>
        <dbReference type="Proteomes" id="UP000316292"/>
    </source>
</evidence>
<dbReference type="InterPro" id="IPR003568">
    <property type="entry name" value="Cyt_c_biogenesis_CcmF"/>
</dbReference>